<name>A0A6C0EUR9_9ZZZZ</name>
<evidence type="ECO:0000313" key="1">
    <source>
        <dbReference type="EMBL" id="QHT32502.1"/>
    </source>
</evidence>
<proteinExistence type="predicted"/>
<organism evidence="1">
    <name type="scientific">viral metagenome</name>
    <dbReference type="NCBI Taxonomy" id="1070528"/>
    <lineage>
        <taxon>unclassified sequences</taxon>
        <taxon>metagenomes</taxon>
        <taxon>organismal metagenomes</taxon>
    </lineage>
</organism>
<dbReference type="EMBL" id="MN738944">
    <property type="protein sequence ID" value="QHT32502.1"/>
    <property type="molecule type" value="Genomic_DNA"/>
</dbReference>
<accession>A0A6C0EUR9</accession>
<dbReference type="AlphaFoldDB" id="A0A6C0EUR9"/>
<protein>
    <submittedName>
        <fullName evidence="1">Uncharacterized protein</fullName>
    </submittedName>
</protein>
<sequence length="150" mass="17323">MYYDDRFDPTNVDEDAFSLDSQKKKVNKLMAEMNKSDKGYIQITRKISVEKNNKSYLKSKKIAFYASGSQGCPIRNAITGERYHNHLIGSKHEDLYFKVTLSTGETGPQSPTMFFASPDEFERHMHHSISISSDTKEYWNTKNYSAIKDM</sequence>
<reference evidence="1" key="1">
    <citation type="journal article" date="2020" name="Nature">
        <title>Giant virus diversity and host interactions through global metagenomics.</title>
        <authorList>
            <person name="Schulz F."/>
            <person name="Roux S."/>
            <person name="Paez-Espino D."/>
            <person name="Jungbluth S."/>
            <person name="Walsh D.A."/>
            <person name="Denef V.J."/>
            <person name="McMahon K.D."/>
            <person name="Konstantinidis K.T."/>
            <person name="Eloe-Fadrosh E.A."/>
            <person name="Kyrpides N.C."/>
            <person name="Woyke T."/>
        </authorList>
    </citation>
    <scope>NUCLEOTIDE SEQUENCE</scope>
    <source>
        <strain evidence="1">GVMAG-M-3300009161-30</strain>
    </source>
</reference>